<dbReference type="HOGENOM" id="CLU_2565532_0_0_2"/>
<dbReference type="Proteomes" id="UP000010469">
    <property type="component" value="Chromosome"/>
</dbReference>
<reference evidence="3" key="1">
    <citation type="submission" date="2012-03" db="EMBL/GenBank/DDBJ databases">
        <title>Complete genome of Caldisphaera lagunensis DSM 15908.</title>
        <authorList>
            <person name="Lucas S."/>
            <person name="Copeland A."/>
            <person name="Lapidus A."/>
            <person name="Glavina del Rio T."/>
            <person name="Dalin E."/>
            <person name="Tice H."/>
            <person name="Bruce D."/>
            <person name="Goodwin L."/>
            <person name="Pitluck S."/>
            <person name="Peters L."/>
            <person name="Mikhailova N."/>
            <person name="Teshima H."/>
            <person name="Kyrpides N."/>
            <person name="Mavromatis K."/>
            <person name="Ivanova N."/>
            <person name="Brettin T."/>
            <person name="Detter J.C."/>
            <person name="Han C."/>
            <person name="Larimer F."/>
            <person name="Land M."/>
            <person name="Hauser L."/>
            <person name="Markowitz V."/>
            <person name="Cheng J.-F."/>
            <person name="Hugenholtz P."/>
            <person name="Woyke T."/>
            <person name="Wu D."/>
            <person name="Spring S."/>
            <person name="Schroeder M."/>
            <person name="Brambilla E."/>
            <person name="Klenk H.-P."/>
            <person name="Eisen J.A."/>
        </authorList>
    </citation>
    <scope>NUCLEOTIDE SEQUENCE [LARGE SCALE GENOMIC DNA]</scope>
    <source>
        <strain evidence="3">DSM 15908 / JCM 11604 / IC-154</strain>
    </source>
</reference>
<keyword evidence="3" id="KW-1185">Reference proteome</keyword>
<dbReference type="Pfam" id="PF01206">
    <property type="entry name" value="TusA"/>
    <property type="match status" value="1"/>
</dbReference>
<name>L0ABW6_CALLD</name>
<dbReference type="KEGG" id="clg:Calag_0799"/>
<organism evidence="2 3">
    <name type="scientific">Caldisphaera lagunensis (strain DSM 15908 / JCM 11604 / ANMR 0165 / IC-154)</name>
    <dbReference type="NCBI Taxonomy" id="1056495"/>
    <lineage>
        <taxon>Archaea</taxon>
        <taxon>Thermoproteota</taxon>
        <taxon>Thermoprotei</taxon>
        <taxon>Acidilobales</taxon>
        <taxon>Caldisphaeraceae</taxon>
        <taxon>Caldisphaera</taxon>
    </lineage>
</organism>
<dbReference type="InterPro" id="IPR036868">
    <property type="entry name" value="TusA-like_sf"/>
</dbReference>
<dbReference type="STRING" id="1056495.Calag_0799"/>
<gene>
    <name evidence="2" type="ordered locus">Calag_0799</name>
</gene>
<dbReference type="eggNOG" id="arCOG02074">
    <property type="taxonomic scope" value="Archaea"/>
</dbReference>
<dbReference type="GeneID" id="14212059"/>
<evidence type="ECO:0000259" key="1">
    <source>
        <dbReference type="Pfam" id="PF01206"/>
    </source>
</evidence>
<dbReference type="FunCoup" id="L0ABW6">
    <property type="interactions" value="8"/>
</dbReference>
<dbReference type="RefSeq" id="WP_015232437.1">
    <property type="nucleotide sequence ID" value="NC_019791.1"/>
</dbReference>
<evidence type="ECO:0000313" key="2">
    <source>
        <dbReference type="EMBL" id="AFZ70540.1"/>
    </source>
</evidence>
<dbReference type="InterPro" id="IPR001455">
    <property type="entry name" value="TusA-like"/>
</dbReference>
<dbReference type="OrthoDB" id="45650at2157"/>
<dbReference type="Gene3D" id="3.30.110.40">
    <property type="entry name" value="TusA-like domain"/>
    <property type="match status" value="1"/>
</dbReference>
<dbReference type="EMBL" id="CP003378">
    <property type="protein sequence ID" value="AFZ70540.1"/>
    <property type="molecule type" value="Genomic_DNA"/>
</dbReference>
<dbReference type="InParanoid" id="L0ABW6"/>
<dbReference type="AlphaFoldDB" id="L0ABW6"/>
<protein>
    <submittedName>
        <fullName evidence="2">Putative redox protein, regulator of disulfide bond formation</fullName>
    </submittedName>
</protein>
<proteinExistence type="predicted"/>
<dbReference type="CDD" id="cd00291">
    <property type="entry name" value="SirA_YedF_YeeD"/>
    <property type="match status" value="1"/>
</dbReference>
<sequence>MRSIDLRNLDCPEPMFLAYREFGKMGQGEEVEFIMDNEVCAYNSYKLIKNTGNALVTIMTDYNGLYKLHVIKIKDFRTSIL</sequence>
<feature type="domain" description="UPF0033" evidence="1">
    <location>
        <begin position="3"/>
        <end position="71"/>
    </location>
</feature>
<accession>L0ABW6</accession>
<dbReference type="SUPFAM" id="SSF64307">
    <property type="entry name" value="SirA-like"/>
    <property type="match status" value="1"/>
</dbReference>
<evidence type="ECO:0000313" key="3">
    <source>
        <dbReference type="Proteomes" id="UP000010469"/>
    </source>
</evidence>